<evidence type="ECO:0000256" key="6">
    <source>
        <dbReference type="PROSITE-ProRule" id="PRU00649"/>
    </source>
</evidence>
<comment type="subcellular location">
    <subcellularLocation>
        <location evidence="6">Nucleus</location>
    </subcellularLocation>
</comment>
<keyword evidence="12" id="KW-1185">Reference proteome</keyword>
<dbReference type="HOGENOM" id="CLU_037637_1_0_1"/>
<dbReference type="EMBL" id="KN822955">
    <property type="protein sequence ID" value="KIO32399.1"/>
    <property type="molecule type" value="Genomic_DNA"/>
</dbReference>
<dbReference type="FunFam" id="1.10.472.30:FF:000003">
    <property type="entry name" value="Transcription elongation factor S-II"/>
    <property type="match status" value="1"/>
</dbReference>
<dbReference type="InterPro" id="IPR017923">
    <property type="entry name" value="TFIIS_N"/>
</dbReference>
<feature type="domain" description="TFIIS N-terminal" evidence="9">
    <location>
        <begin position="7"/>
        <end position="82"/>
    </location>
</feature>
<organism evidence="11 12">
    <name type="scientific">Tulasnella calospora MUT 4182</name>
    <dbReference type="NCBI Taxonomy" id="1051891"/>
    <lineage>
        <taxon>Eukaryota</taxon>
        <taxon>Fungi</taxon>
        <taxon>Dikarya</taxon>
        <taxon>Basidiomycota</taxon>
        <taxon>Agaricomycotina</taxon>
        <taxon>Agaricomycetes</taxon>
        <taxon>Cantharellales</taxon>
        <taxon>Tulasnellaceae</taxon>
        <taxon>Tulasnella</taxon>
    </lineage>
</organism>
<dbReference type="Pfam" id="PF01096">
    <property type="entry name" value="Zn_ribbon_TFIIS"/>
    <property type="match status" value="1"/>
</dbReference>
<dbReference type="InterPro" id="IPR003618">
    <property type="entry name" value="TFIIS_cen_dom"/>
</dbReference>
<dbReference type="GO" id="GO:0005634">
    <property type="term" value="C:nucleus"/>
    <property type="evidence" value="ECO:0007669"/>
    <property type="project" value="UniProtKB-SubCell"/>
</dbReference>
<feature type="compositionally biased region" description="Low complexity" evidence="7">
    <location>
        <begin position="91"/>
        <end position="102"/>
    </location>
</feature>
<dbReference type="AlphaFoldDB" id="A0A0C3QV19"/>
<dbReference type="PIRSF" id="PIRSF006704">
    <property type="entry name" value="TF_IIS"/>
    <property type="match status" value="1"/>
</dbReference>
<dbReference type="GO" id="GO:0001139">
    <property type="term" value="F:RNA polymerase II complex recruiting activity"/>
    <property type="evidence" value="ECO:0007669"/>
    <property type="project" value="TreeGrafter"/>
</dbReference>
<accession>A0A0C3QV19</accession>
<dbReference type="OrthoDB" id="44867at2759"/>
<dbReference type="GO" id="GO:0008270">
    <property type="term" value="F:zinc ion binding"/>
    <property type="evidence" value="ECO:0007669"/>
    <property type="project" value="UniProtKB-KW"/>
</dbReference>
<dbReference type="GO" id="GO:0031440">
    <property type="term" value="P:regulation of mRNA 3'-end processing"/>
    <property type="evidence" value="ECO:0007669"/>
    <property type="project" value="TreeGrafter"/>
</dbReference>
<gene>
    <name evidence="11" type="ORF">M407DRAFT_18710</name>
</gene>
<feature type="domain" description="TFIIS-type" evidence="8">
    <location>
        <begin position="305"/>
        <end position="336"/>
    </location>
</feature>
<dbReference type="SUPFAM" id="SSF46942">
    <property type="entry name" value="Elongation factor TFIIS domain 2"/>
    <property type="match status" value="1"/>
</dbReference>
<keyword evidence="3" id="KW-0862">Zinc</keyword>
<keyword evidence="4 6" id="KW-0539">Nucleus</keyword>
<feature type="compositionally biased region" description="Low complexity" evidence="7">
    <location>
        <begin position="133"/>
        <end position="154"/>
    </location>
</feature>
<evidence type="ECO:0000259" key="9">
    <source>
        <dbReference type="PROSITE" id="PS51319"/>
    </source>
</evidence>
<name>A0A0C3QV19_9AGAM</name>
<dbReference type="InterPro" id="IPR035100">
    <property type="entry name" value="TF_IIS-typ"/>
</dbReference>
<dbReference type="SMART" id="SM00510">
    <property type="entry name" value="TFS2M"/>
    <property type="match status" value="1"/>
</dbReference>
<evidence type="ECO:0000313" key="11">
    <source>
        <dbReference type="EMBL" id="KIO32399.1"/>
    </source>
</evidence>
<dbReference type="Pfam" id="PF08711">
    <property type="entry name" value="Med26"/>
    <property type="match status" value="1"/>
</dbReference>
<dbReference type="GO" id="GO:0006362">
    <property type="term" value="P:transcription elongation by RNA polymerase I"/>
    <property type="evidence" value="ECO:0007669"/>
    <property type="project" value="TreeGrafter"/>
</dbReference>
<dbReference type="Gene3D" id="1.20.930.10">
    <property type="entry name" value="Conserved domain common to transcription factors TFIIS, elongin A, CRSP70"/>
    <property type="match status" value="1"/>
</dbReference>
<dbReference type="GO" id="GO:0000977">
    <property type="term" value="F:RNA polymerase II transcription regulatory region sequence-specific DNA binding"/>
    <property type="evidence" value="ECO:0007669"/>
    <property type="project" value="TreeGrafter"/>
</dbReference>
<feature type="region of interest" description="Disordered" evidence="7">
    <location>
        <begin position="83"/>
        <end position="182"/>
    </location>
</feature>
<evidence type="ECO:0000259" key="8">
    <source>
        <dbReference type="PROSITE" id="PS51133"/>
    </source>
</evidence>
<dbReference type="SMART" id="SM00440">
    <property type="entry name" value="ZnF_C2C2"/>
    <property type="match status" value="1"/>
</dbReference>
<dbReference type="PANTHER" id="PTHR11477">
    <property type="entry name" value="TRANSCRIPTION FACTOR S-II ZINC FINGER DOMAIN-CONTAINING PROTEIN"/>
    <property type="match status" value="1"/>
</dbReference>
<evidence type="ECO:0000313" key="12">
    <source>
        <dbReference type="Proteomes" id="UP000054248"/>
    </source>
</evidence>
<dbReference type="SUPFAM" id="SSF47676">
    <property type="entry name" value="Conserved domain common to transcription factors TFIIS, elongin A, CRSP70"/>
    <property type="match status" value="1"/>
</dbReference>
<dbReference type="Proteomes" id="UP000054248">
    <property type="component" value="Unassembled WGS sequence"/>
</dbReference>
<reference evidence="12" key="2">
    <citation type="submission" date="2015-01" db="EMBL/GenBank/DDBJ databases">
        <title>Evolutionary Origins and Diversification of the Mycorrhizal Mutualists.</title>
        <authorList>
            <consortium name="DOE Joint Genome Institute"/>
            <consortium name="Mycorrhizal Genomics Consortium"/>
            <person name="Kohler A."/>
            <person name="Kuo A."/>
            <person name="Nagy L.G."/>
            <person name="Floudas D."/>
            <person name="Copeland A."/>
            <person name="Barry K.W."/>
            <person name="Cichocki N."/>
            <person name="Veneault-Fourrey C."/>
            <person name="LaButti K."/>
            <person name="Lindquist E.A."/>
            <person name="Lipzen A."/>
            <person name="Lundell T."/>
            <person name="Morin E."/>
            <person name="Murat C."/>
            <person name="Riley R."/>
            <person name="Ohm R."/>
            <person name="Sun H."/>
            <person name="Tunlid A."/>
            <person name="Henrissat B."/>
            <person name="Grigoriev I.V."/>
            <person name="Hibbett D.S."/>
            <person name="Martin F."/>
        </authorList>
    </citation>
    <scope>NUCLEOTIDE SEQUENCE [LARGE SCALE GENOMIC DNA]</scope>
    <source>
        <strain evidence="12">MUT 4182</strain>
    </source>
</reference>
<evidence type="ECO:0000259" key="10">
    <source>
        <dbReference type="PROSITE" id="PS51321"/>
    </source>
</evidence>
<dbReference type="CDD" id="cd13749">
    <property type="entry name" value="Zn-ribbon_TFIIS"/>
    <property type="match status" value="1"/>
</dbReference>
<evidence type="ECO:0000256" key="3">
    <source>
        <dbReference type="ARBA" id="ARBA00022833"/>
    </source>
</evidence>
<dbReference type="InterPro" id="IPR035441">
    <property type="entry name" value="TFIIS/LEDGF_dom_sf"/>
</dbReference>
<dbReference type="SUPFAM" id="SSF57783">
    <property type="entry name" value="Zinc beta-ribbon"/>
    <property type="match status" value="1"/>
</dbReference>
<proteinExistence type="predicted"/>
<dbReference type="PROSITE" id="PS51133">
    <property type="entry name" value="ZF_TFIIS_2"/>
    <property type="match status" value="1"/>
</dbReference>
<evidence type="ECO:0000256" key="2">
    <source>
        <dbReference type="ARBA" id="ARBA00022771"/>
    </source>
</evidence>
<dbReference type="PROSITE" id="PS51319">
    <property type="entry name" value="TFIIS_N"/>
    <property type="match status" value="1"/>
</dbReference>
<evidence type="ECO:0000256" key="1">
    <source>
        <dbReference type="ARBA" id="ARBA00022723"/>
    </source>
</evidence>
<dbReference type="GO" id="GO:0006368">
    <property type="term" value="P:transcription elongation by RNA polymerase II"/>
    <property type="evidence" value="ECO:0007669"/>
    <property type="project" value="TreeGrafter"/>
</dbReference>
<evidence type="ECO:0000256" key="5">
    <source>
        <dbReference type="PROSITE-ProRule" id="PRU00472"/>
    </source>
</evidence>
<keyword evidence="1" id="KW-0479">Metal-binding</keyword>
<evidence type="ECO:0008006" key="13">
    <source>
        <dbReference type="Google" id="ProtNLM"/>
    </source>
</evidence>
<dbReference type="PROSITE" id="PS51321">
    <property type="entry name" value="TFIIS_CENTRAL"/>
    <property type="match status" value="1"/>
</dbReference>
<dbReference type="InterPro" id="IPR036575">
    <property type="entry name" value="TFIIS_cen_dom_sf"/>
</dbReference>
<evidence type="ECO:0000256" key="4">
    <source>
        <dbReference type="ARBA" id="ARBA00023242"/>
    </source>
</evidence>
<keyword evidence="2 5" id="KW-0863">Zinc-finger</keyword>
<sequence>MVVGADSLTAQIKQLQNAIQSRQWEDAANVLRLLKKVDATEELLRATKAGVAVGKIRSCENAPVSQLSKEVVLKWKSQVEEIKKKRGGGSTTSTAAASPAAGGTPGGGASPSPANGASQKTSVKVNTSAAKISNTNTASPSSSSTPTPSVATSSFRRDSVDAKSPIGPMDPRSVKSDGIKLPSVGDKVRDKCLEMAYDAIVSDSPAPSEQILSRAQAIEKNCYNEFGSTNGDYRNKMRRLILNLKDKNNPSLRQAVVSGDLAVDRFCKMSNAEMASAELKKATELLNQQNLHHALAAGEQEAETDAFQCGRCKQRKTRYRQAQTRSADEPMTTFVT</sequence>
<protein>
    <recommendedName>
        <fullName evidence="13">TFIIS central domain-containing protein</fullName>
    </recommendedName>
</protein>
<evidence type="ECO:0000256" key="7">
    <source>
        <dbReference type="SAM" id="MobiDB-lite"/>
    </source>
</evidence>
<reference evidence="11 12" key="1">
    <citation type="submission" date="2014-04" db="EMBL/GenBank/DDBJ databases">
        <authorList>
            <consortium name="DOE Joint Genome Institute"/>
            <person name="Kuo A."/>
            <person name="Girlanda M."/>
            <person name="Perotto S."/>
            <person name="Kohler A."/>
            <person name="Nagy L.G."/>
            <person name="Floudas D."/>
            <person name="Copeland A."/>
            <person name="Barry K.W."/>
            <person name="Cichocki N."/>
            <person name="Veneault-Fourrey C."/>
            <person name="LaButti K."/>
            <person name="Lindquist E.A."/>
            <person name="Lipzen A."/>
            <person name="Lundell T."/>
            <person name="Morin E."/>
            <person name="Murat C."/>
            <person name="Sun H."/>
            <person name="Tunlid A."/>
            <person name="Henrissat B."/>
            <person name="Grigoriev I.V."/>
            <person name="Hibbett D.S."/>
            <person name="Martin F."/>
            <person name="Nordberg H.P."/>
            <person name="Cantor M.N."/>
            <person name="Hua S.X."/>
        </authorList>
    </citation>
    <scope>NUCLEOTIDE SEQUENCE [LARGE SCALE GENOMIC DNA]</scope>
    <source>
        <strain evidence="11 12">MUT 4182</strain>
    </source>
</reference>
<dbReference type="PANTHER" id="PTHR11477:SF0">
    <property type="entry name" value="IP08861P-RELATED"/>
    <property type="match status" value="1"/>
</dbReference>
<dbReference type="GO" id="GO:0031564">
    <property type="term" value="P:transcription antitermination"/>
    <property type="evidence" value="ECO:0007669"/>
    <property type="project" value="TreeGrafter"/>
</dbReference>
<dbReference type="Pfam" id="PF07500">
    <property type="entry name" value="TFIIS_M"/>
    <property type="match status" value="1"/>
</dbReference>
<dbReference type="STRING" id="1051891.A0A0C3QV19"/>
<dbReference type="InterPro" id="IPR001222">
    <property type="entry name" value="Znf_TFIIS"/>
</dbReference>
<dbReference type="Gene3D" id="1.10.472.30">
    <property type="entry name" value="Transcription elongation factor S-II, central domain"/>
    <property type="match status" value="1"/>
</dbReference>
<feature type="compositionally biased region" description="Polar residues" evidence="7">
    <location>
        <begin position="119"/>
        <end position="132"/>
    </location>
</feature>
<dbReference type="Gene3D" id="2.20.25.10">
    <property type="match status" value="1"/>
</dbReference>
<feature type="domain" description="TFIIS central" evidence="10">
    <location>
        <begin position="188"/>
        <end position="302"/>
    </location>
</feature>